<dbReference type="Proteomes" id="UP000305888">
    <property type="component" value="Plasmid pD4M1D"/>
</dbReference>
<keyword evidence="4" id="KW-0966">Cell projection</keyword>
<dbReference type="PRINTS" id="PR00950">
    <property type="entry name" value="TYPE3IMSPROT"/>
</dbReference>
<feature type="region of interest" description="Disordered" evidence="2">
    <location>
        <begin position="232"/>
        <end position="254"/>
    </location>
</feature>
<keyword evidence="3" id="KW-0472">Membrane</keyword>
<dbReference type="PANTHER" id="PTHR30531:SF12">
    <property type="entry name" value="FLAGELLAR BIOSYNTHETIC PROTEIN FLHB"/>
    <property type="match status" value="1"/>
</dbReference>
<keyword evidence="3" id="KW-1133">Transmembrane helix</keyword>
<keyword evidence="3" id="KW-0812">Transmembrane</keyword>
<dbReference type="AlphaFoldDB" id="A0A5B8G5W9"/>
<feature type="region of interest" description="Disordered" evidence="2">
    <location>
        <begin position="1"/>
        <end position="26"/>
    </location>
</feature>
<dbReference type="GO" id="GO:0005886">
    <property type="term" value="C:plasma membrane"/>
    <property type="evidence" value="ECO:0007669"/>
    <property type="project" value="TreeGrafter"/>
</dbReference>
<accession>A0A5B8G5W9</accession>
<gene>
    <name evidence="4" type="primary">flhB</name>
    <name evidence="4" type="ORF">FDP22_23210</name>
</gene>
<evidence type="ECO:0000313" key="5">
    <source>
        <dbReference type="Proteomes" id="UP000305888"/>
    </source>
</evidence>
<reference evidence="4 5" key="1">
    <citation type="submission" date="2019-06" db="EMBL/GenBank/DDBJ databases">
        <title>Genome sequence of Rhodobacteraceae bacterium D4M1.</title>
        <authorList>
            <person name="Cao J."/>
        </authorList>
    </citation>
    <scope>NUCLEOTIDE SEQUENCE [LARGE SCALE GENOMIC DNA]</scope>
    <source>
        <strain evidence="4 5">D4M1</strain>
        <plasmid evidence="5">pd4m1d</plasmid>
    </source>
</reference>
<evidence type="ECO:0000256" key="2">
    <source>
        <dbReference type="SAM" id="MobiDB-lite"/>
    </source>
</evidence>
<evidence type="ECO:0000256" key="1">
    <source>
        <dbReference type="ARBA" id="ARBA00010690"/>
    </source>
</evidence>
<feature type="transmembrane region" description="Helical" evidence="3">
    <location>
        <begin position="190"/>
        <end position="215"/>
    </location>
</feature>
<feature type="transmembrane region" description="Helical" evidence="3">
    <location>
        <begin position="150"/>
        <end position="170"/>
    </location>
</feature>
<feature type="compositionally biased region" description="Basic and acidic residues" evidence="2">
    <location>
        <begin position="232"/>
        <end position="244"/>
    </location>
</feature>
<keyword evidence="5" id="KW-1185">Reference proteome</keyword>
<comment type="similarity">
    <text evidence="1">Belongs to the type III secretion exporter family.</text>
</comment>
<keyword evidence="4" id="KW-0614">Plasmid</keyword>
<dbReference type="InterPro" id="IPR006135">
    <property type="entry name" value="T3SS_substrate_exporter"/>
</dbReference>
<feature type="transmembrane region" description="Helical" evidence="3">
    <location>
        <begin position="38"/>
        <end position="56"/>
    </location>
</feature>
<dbReference type="PANTHER" id="PTHR30531">
    <property type="entry name" value="FLAGELLAR BIOSYNTHETIC PROTEIN FLHB"/>
    <property type="match status" value="1"/>
</dbReference>
<name>A0A5B8G5W9_9RHOB</name>
<dbReference type="SUPFAM" id="SSF160544">
    <property type="entry name" value="EscU C-terminal domain-like"/>
    <property type="match status" value="1"/>
</dbReference>
<dbReference type="GO" id="GO:0009306">
    <property type="term" value="P:protein secretion"/>
    <property type="evidence" value="ECO:0007669"/>
    <property type="project" value="InterPro"/>
</dbReference>
<sequence length="363" mass="38448">MSGADDSSGEKSFEPTEKKLSDARRQGDVAKSTDVSAAAAYLGLLLALFAAGAAPVEITGGALARFLGRADQLEGRILGPGGAGLAGALIGEAMLGLLPLLALPALAAFIALLAQRAFAFSPEKLQPKLSRIDPVSVAGNKFGPTGLMDFLRNLVKMCAIGVVLWLYLASESDRIIGVMRAPARMLPGELVRLGTGLLTAITAIAVVIAALDLLWQRFNHARRLRMSLKEMRDEAKESEGDPHQKAARRRRGEEIARNQMLADVPKADVVITNPSHYAVALKWSRKPGAAPECVAKGVDETARAIREAAAAAGVPIHPDPPTARALHALVEIGEEVPPDLYRAVAAAIRFAEAMRARARAGWT</sequence>
<dbReference type="RefSeq" id="WP_138578598.1">
    <property type="nucleotide sequence ID" value="NZ_CP040822.1"/>
</dbReference>
<feature type="compositionally biased region" description="Basic and acidic residues" evidence="2">
    <location>
        <begin position="8"/>
        <end position="26"/>
    </location>
</feature>
<evidence type="ECO:0000313" key="4">
    <source>
        <dbReference type="EMBL" id="QDL94782.1"/>
    </source>
</evidence>
<dbReference type="EMBL" id="CP040822">
    <property type="protein sequence ID" value="QDL94782.1"/>
    <property type="molecule type" value="Genomic_DNA"/>
</dbReference>
<proteinExistence type="inferred from homology"/>
<dbReference type="Gene3D" id="3.40.1690.10">
    <property type="entry name" value="secretion proteins EscU"/>
    <property type="match status" value="1"/>
</dbReference>
<keyword evidence="4" id="KW-0969">Cilium</keyword>
<evidence type="ECO:0000256" key="3">
    <source>
        <dbReference type="SAM" id="Phobius"/>
    </source>
</evidence>
<organism evidence="4 5">
    <name type="scientific">Paroceanicella profunda</name>
    <dbReference type="NCBI Taxonomy" id="2579971"/>
    <lineage>
        <taxon>Bacteria</taxon>
        <taxon>Pseudomonadati</taxon>
        <taxon>Pseudomonadota</taxon>
        <taxon>Alphaproteobacteria</taxon>
        <taxon>Rhodobacterales</taxon>
        <taxon>Paracoccaceae</taxon>
        <taxon>Paroceanicella</taxon>
    </lineage>
</organism>
<keyword evidence="4" id="KW-0282">Flagellum</keyword>
<dbReference type="KEGG" id="ppru:FDP22_23210"/>
<dbReference type="Pfam" id="PF01312">
    <property type="entry name" value="Bac_export_2"/>
    <property type="match status" value="1"/>
</dbReference>
<dbReference type="OrthoDB" id="9807950at2"/>
<dbReference type="InterPro" id="IPR029025">
    <property type="entry name" value="T3SS_substrate_exporter_C"/>
</dbReference>
<protein>
    <submittedName>
        <fullName evidence="4">Flagellar type III secretion system protein FlhB</fullName>
    </submittedName>
</protein>
<geneLocation type="plasmid" evidence="5">
    <name>pd4m1d</name>
</geneLocation>